<reference evidence="11" key="3">
    <citation type="submission" date="2015-06" db="UniProtKB">
        <authorList>
            <consortium name="EnsemblMetazoa"/>
        </authorList>
    </citation>
    <scope>IDENTIFICATION</scope>
</reference>
<evidence type="ECO:0000256" key="6">
    <source>
        <dbReference type="ARBA" id="ARBA00023242"/>
    </source>
</evidence>
<evidence type="ECO:0000313" key="10">
    <source>
        <dbReference type="EMBL" id="ESO09949.1"/>
    </source>
</evidence>
<feature type="domain" description="Integrator complex subunit 7 C-terminal" evidence="7">
    <location>
        <begin position="856"/>
        <end position="976"/>
    </location>
</feature>
<dbReference type="InParanoid" id="T1FRX1"/>
<dbReference type="eggNOG" id="KOG1988">
    <property type="taxonomic scope" value="Eukaryota"/>
</dbReference>
<comment type="subcellular location">
    <subcellularLocation>
        <location evidence="2">Cytoplasm</location>
    </subcellularLocation>
    <subcellularLocation>
        <location evidence="1">Nucleus</location>
    </subcellularLocation>
</comment>
<evidence type="ECO:0000256" key="5">
    <source>
        <dbReference type="ARBA" id="ARBA00022490"/>
    </source>
</evidence>
<evidence type="ECO:0000259" key="7">
    <source>
        <dbReference type="Pfam" id="PF22965"/>
    </source>
</evidence>
<organism evidence="11 12">
    <name type="scientific">Helobdella robusta</name>
    <name type="common">Californian leech</name>
    <dbReference type="NCBI Taxonomy" id="6412"/>
    <lineage>
        <taxon>Eukaryota</taxon>
        <taxon>Metazoa</taxon>
        <taxon>Spiralia</taxon>
        <taxon>Lophotrochozoa</taxon>
        <taxon>Annelida</taxon>
        <taxon>Clitellata</taxon>
        <taxon>Hirudinea</taxon>
        <taxon>Rhynchobdellida</taxon>
        <taxon>Glossiphoniidae</taxon>
        <taxon>Helobdella</taxon>
    </lineage>
</organism>
<dbReference type="Pfam" id="PF24437">
    <property type="entry name" value="INTS7_HB"/>
    <property type="match status" value="1"/>
</dbReference>
<dbReference type="PANTHER" id="PTHR13322">
    <property type="entry name" value="C1ORF73 PROTEIN"/>
    <property type="match status" value="1"/>
</dbReference>
<proteinExistence type="inferred from homology"/>
<dbReference type="CTD" id="20211568"/>
<dbReference type="EMBL" id="AMQM01002844">
    <property type="status" value="NOT_ANNOTATED_CDS"/>
    <property type="molecule type" value="Genomic_DNA"/>
</dbReference>
<dbReference type="SUPFAM" id="SSF48371">
    <property type="entry name" value="ARM repeat"/>
    <property type="match status" value="1"/>
</dbReference>
<comment type="similarity">
    <text evidence="3">Belongs to the Integrator subunit 7 family.</text>
</comment>
<reference evidence="12" key="1">
    <citation type="submission" date="2012-12" db="EMBL/GenBank/DDBJ databases">
        <authorList>
            <person name="Hellsten U."/>
            <person name="Grimwood J."/>
            <person name="Chapman J.A."/>
            <person name="Shapiro H."/>
            <person name="Aerts A."/>
            <person name="Otillar R.P."/>
            <person name="Terry A.Y."/>
            <person name="Boore J.L."/>
            <person name="Simakov O."/>
            <person name="Marletaz F."/>
            <person name="Cho S.-J."/>
            <person name="Edsinger-Gonzales E."/>
            <person name="Havlak P."/>
            <person name="Kuo D.-H."/>
            <person name="Larsson T."/>
            <person name="Lv J."/>
            <person name="Arendt D."/>
            <person name="Savage R."/>
            <person name="Osoegawa K."/>
            <person name="de Jong P."/>
            <person name="Lindberg D.R."/>
            <person name="Seaver E.C."/>
            <person name="Weisblat D.A."/>
            <person name="Putnam N.H."/>
            <person name="Grigoriev I.V."/>
            <person name="Rokhsar D.S."/>
        </authorList>
    </citation>
    <scope>NUCLEOTIDE SEQUENCE</scope>
</reference>
<evidence type="ECO:0000256" key="2">
    <source>
        <dbReference type="ARBA" id="ARBA00004496"/>
    </source>
</evidence>
<dbReference type="InterPro" id="IPR033060">
    <property type="entry name" value="INTS7"/>
</dbReference>
<dbReference type="FunCoup" id="T1FRX1">
    <property type="interactions" value="1065"/>
</dbReference>
<dbReference type="InterPro" id="IPR056517">
    <property type="entry name" value="INTS7_HB"/>
</dbReference>
<accession>T1FRX1</accession>
<evidence type="ECO:0000259" key="9">
    <source>
        <dbReference type="Pfam" id="PF24437"/>
    </source>
</evidence>
<dbReference type="Pfam" id="PF24436">
    <property type="entry name" value="INTS7_N"/>
    <property type="match status" value="1"/>
</dbReference>
<dbReference type="Pfam" id="PF22965">
    <property type="entry name" value="INTS7_C"/>
    <property type="match status" value="1"/>
</dbReference>
<dbReference type="InterPro" id="IPR054519">
    <property type="entry name" value="INTS7_C"/>
</dbReference>
<feature type="domain" description="Integrator complex subunit 7 N-terminal" evidence="8">
    <location>
        <begin position="19"/>
        <end position="564"/>
    </location>
</feature>
<dbReference type="GO" id="GO:0005737">
    <property type="term" value="C:cytoplasm"/>
    <property type="evidence" value="ECO:0007669"/>
    <property type="project" value="UniProtKB-SubCell"/>
</dbReference>
<evidence type="ECO:0000256" key="4">
    <source>
        <dbReference type="ARBA" id="ARBA00015336"/>
    </source>
</evidence>
<dbReference type="KEGG" id="hro:HELRODRAFT_190339"/>
<dbReference type="AlphaFoldDB" id="T1FRX1"/>
<dbReference type="EnsemblMetazoa" id="HelroT190339">
    <property type="protein sequence ID" value="HelroP190339"/>
    <property type="gene ID" value="HelroG190339"/>
</dbReference>
<dbReference type="EMBL" id="KB095905">
    <property type="protein sequence ID" value="ESO09949.1"/>
    <property type="molecule type" value="Genomic_DNA"/>
</dbReference>
<evidence type="ECO:0000256" key="3">
    <source>
        <dbReference type="ARBA" id="ARBA00008565"/>
    </source>
</evidence>
<keyword evidence="6" id="KW-0539">Nucleus</keyword>
<dbReference type="GO" id="GO:0032039">
    <property type="term" value="C:integrator complex"/>
    <property type="evidence" value="ECO:0000318"/>
    <property type="project" value="GO_Central"/>
</dbReference>
<keyword evidence="5" id="KW-0963">Cytoplasm</keyword>
<keyword evidence="12" id="KW-1185">Reference proteome</keyword>
<dbReference type="STRING" id="6412.T1FRX1"/>
<dbReference type="RefSeq" id="XP_009011763.1">
    <property type="nucleotide sequence ID" value="XM_009013515.1"/>
</dbReference>
<evidence type="ECO:0000259" key="8">
    <source>
        <dbReference type="Pfam" id="PF24436"/>
    </source>
</evidence>
<evidence type="ECO:0000256" key="1">
    <source>
        <dbReference type="ARBA" id="ARBA00004123"/>
    </source>
</evidence>
<dbReference type="OMA" id="GITWCTG"/>
<dbReference type="InterPro" id="IPR056516">
    <property type="entry name" value="INTS7_N"/>
</dbReference>
<gene>
    <name evidence="11" type="primary">20211568</name>
    <name evidence="10" type="ORF">HELRODRAFT_190339</name>
</gene>
<dbReference type="HOGENOM" id="CLU_013157_0_0_1"/>
<evidence type="ECO:0000313" key="11">
    <source>
        <dbReference type="EnsemblMetazoa" id="HelroP190339"/>
    </source>
</evidence>
<dbReference type="Proteomes" id="UP000015101">
    <property type="component" value="Unassembled WGS sequence"/>
</dbReference>
<dbReference type="InterPro" id="IPR016024">
    <property type="entry name" value="ARM-type_fold"/>
</dbReference>
<dbReference type="OrthoDB" id="1921953at2759"/>
<protein>
    <recommendedName>
        <fullName evidence="4">Integrator complex subunit 7</fullName>
    </recommendedName>
</protein>
<name>T1FRX1_HELRO</name>
<evidence type="ECO:0000313" key="12">
    <source>
        <dbReference type="Proteomes" id="UP000015101"/>
    </source>
</evidence>
<feature type="domain" description="Integrator complex subunit 7 helical bundle" evidence="9">
    <location>
        <begin position="566"/>
        <end position="761"/>
    </location>
</feature>
<reference evidence="10 12" key="2">
    <citation type="journal article" date="2013" name="Nature">
        <title>Insights into bilaterian evolution from three spiralian genomes.</title>
        <authorList>
            <person name="Simakov O."/>
            <person name="Marletaz F."/>
            <person name="Cho S.J."/>
            <person name="Edsinger-Gonzales E."/>
            <person name="Havlak P."/>
            <person name="Hellsten U."/>
            <person name="Kuo D.H."/>
            <person name="Larsson T."/>
            <person name="Lv J."/>
            <person name="Arendt D."/>
            <person name="Savage R."/>
            <person name="Osoegawa K."/>
            <person name="de Jong P."/>
            <person name="Grimwood J."/>
            <person name="Chapman J.A."/>
            <person name="Shapiro H."/>
            <person name="Aerts A."/>
            <person name="Otillar R.P."/>
            <person name="Terry A.Y."/>
            <person name="Boore J.L."/>
            <person name="Grigoriev I.V."/>
            <person name="Lindberg D.R."/>
            <person name="Seaver E.C."/>
            <person name="Weisblat D.A."/>
            <person name="Putnam N.H."/>
            <person name="Rokhsar D.S."/>
        </authorList>
    </citation>
    <scope>NUCLEOTIDE SEQUENCE</scope>
</reference>
<dbReference type="GeneID" id="20211568"/>
<sequence>MFHYEQFFNGESDPNVVFAELDKGLHSLRIGEQCAAIVRYPELFEDYPFPIMIKSSFVKLSNVFRSGTNFLRLCVVQVAEQSSHHLEKLGNVDEIVRSIHSVIYSNDPVARLLSSMAGLISEQKFVHHSILSSLESHDKVEVLAALTAASAFAAKSQSFASIICCKLLEMIDKLSVPVDMKARFIHICKNMMCDAATSYMVRNLCLSMLKRYPSNKFVTSVLHTLTLLSCRSLVHLSEQVSLLQTYLIEDGRTSIKQMVLRDLKLLASKAPHVWTSENINVINRFIWSTVNNEVTNEKLHLMSLQVLSQLSSSTAVVSSMNFDDMKECYTFACYHPNLLITIHGLKLYIDLSIFNVQMKKTSISSEDLGDDLIELMIVIDTLMIIYMGETSAESSKNVLKEALIMIQKLCQSCPFLIGSLVDHVISFVADDNYCVDKRIILCDFLSSIHANSDNSISTMKKVVDVLLTTLKSITDEDQQPFDQSTQQFVTCLIRVILQYRSAILVSNISASASCTNLMQDSIRNSMNKEDDEKDDDFHNFVTHSTMKLNGWMMYRVGRQLARYAYHKSASAVFSKIRHLVYDERRNAWMDGLNKFSKAESLIRDAGDRKKSGFAGGSVIGRSGDVRMELLERLTNAVDYYQLAVSNFKASACLHHSIFQITYTNLRCKFILCCIQVLQSCCSFQTVPPPAIATSLAINTGQESHKCEHVLNQFKSCIEKLLSLEKEYSELHSSCFDADQRTLQHIDICLEMCRLILNVLKAVLSHTSGTLDMKSTLMADATSFITSRASSSVEDRWWRFINNDLLNSLQQSLDTEDNLLLSCQIIGQIEQAIYKCTQFPLHFPRFFFQKLQATDIRLAISPPMKSPDDVILVKCDTLFAIKVEGIVSSCAFAAVNQQKIYTVNKRIRKVQLTVSSEQTSGKTMKCPPVGPTTIHFVERCPMQTDYVCHRFLIPFPTPGYYQICIDAKIVDVEERVWSSCAKSFLMVQAYDEVLLRQQQQQQQAHA</sequence>
<dbReference type="PANTHER" id="PTHR13322:SF2">
    <property type="entry name" value="INTEGRATOR COMPLEX SUBUNIT 7"/>
    <property type="match status" value="1"/>
</dbReference>
<dbReference type="GO" id="GO:0034472">
    <property type="term" value="P:snRNA 3'-end processing"/>
    <property type="evidence" value="ECO:0000318"/>
    <property type="project" value="GO_Central"/>
</dbReference>